<accession>A0A830FXR4</accession>
<proteinExistence type="inferred from homology"/>
<dbReference type="NCBIfam" id="NF003270">
    <property type="entry name" value="PRK04247.1"/>
    <property type="match status" value="1"/>
</dbReference>
<reference evidence="9" key="2">
    <citation type="submission" date="2020-09" db="EMBL/GenBank/DDBJ databases">
        <authorList>
            <person name="Sun Q."/>
            <person name="Ohkuma M."/>
        </authorList>
    </citation>
    <scope>NUCLEOTIDE SEQUENCE</scope>
    <source>
        <strain evidence="9">JCM 16108</strain>
    </source>
</reference>
<dbReference type="Proteomes" id="UP000765891">
    <property type="component" value="Unassembled WGS sequence"/>
</dbReference>
<dbReference type="PANTHER" id="PTHR38814">
    <property type="entry name" value="ENDONUCLEASE NUCS"/>
    <property type="match status" value="1"/>
</dbReference>
<evidence type="ECO:0000313" key="9">
    <source>
        <dbReference type="EMBL" id="GGM57039.1"/>
    </source>
</evidence>
<dbReference type="EC" id="3.1.-.-" evidence="6"/>
<dbReference type="EMBL" id="JAGGKO010000001">
    <property type="protein sequence ID" value="MBP1954063.1"/>
    <property type="molecule type" value="Genomic_DNA"/>
</dbReference>
<name>A0A830FXR4_9EURY</name>
<dbReference type="EMBL" id="BMOO01000001">
    <property type="protein sequence ID" value="GGM57039.1"/>
    <property type="molecule type" value="Genomic_DNA"/>
</dbReference>
<dbReference type="PANTHER" id="PTHR38814:SF1">
    <property type="entry name" value="ENDONUCLEASE NUCS"/>
    <property type="match status" value="1"/>
</dbReference>
<evidence type="ECO:0000259" key="8">
    <source>
        <dbReference type="Pfam" id="PF21003"/>
    </source>
</evidence>
<dbReference type="InterPro" id="IPR049173">
    <property type="entry name" value="NucS_N_sf"/>
</dbReference>
<dbReference type="RefSeq" id="WP_188869308.1">
    <property type="nucleotide sequence ID" value="NZ_BMOO01000001.1"/>
</dbReference>
<dbReference type="Gene3D" id="2.70.180.20">
    <property type="match status" value="1"/>
</dbReference>
<gene>
    <name evidence="6" type="primary">nucS</name>
    <name evidence="9" type="ORF">GCM10009017_04020</name>
    <name evidence="10" type="ORF">J2752_000944</name>
</gene>
<keyword evidence="2 6" id="KW-0540">Nuclease</keyword>
<dbReference type="HAMAP" id="MF_00722">
    <property type="entry name" value="NucS"/>
    <property type="match status" value="1"/>
</dbReference>
<dbReference type="CDD" id="cd22341">
    <property type="entry name" value="NucS-like"/>
    <property type="match status" value="1"/>
</dbReference>
<dbReference type="GO" id="GO:0005737">
    <property type="term" value="C:cytoplasm"/>
    <property type="evidence" value="ECO:0007669"/>
    <property type="project" value="UniProtKB-SubCell"/>
</dbReference>
<protein>
    <recommendedName>
        <fullName evidence="6">Endonuclease NucS</fullName>
        <ecNumber evidence="6">3.1.-.-</ecNumber>
    </recommendedName>
</protein>
<dbReference type="OrthoDB" id="15177at2157"/>
<dbReference type="Gene3D" id="3.40.1350.10">
    <property type="match status" value="1"/>
</dbReference>
<evidence type="ECO:0000313" key="11">
    <source>
        <dbReference type="Proteomes" id="UP000614609"/>
    </source>
</evidence>
<evidence type="ECO:0000256" key="2">
    <source>
        <dbReference type="ARBA" id="ARBA00022722"/>
    </source>
</evidence>
<evidence type="ECO:0000256" key="4">
    <source>
        <dbReference type="ARBA" id="ARBA00022801"/>
    </source>
</evidence>
<comment type="similarity">
    <text evidence="6">Belongs to the NucS endonuclease family.</text>
</comment>
<evidence type="ECO:0000256" key="6">
    <source>
        <dbReference type="HAMAP-Rule" id="MF_00722"/>
    </source>
</evidence>
<keyword evidence="3 6" id="KW-0255">Endonuclease</keyword>
<comment type="function">
    <text evidence="6">Cleaves both 3' and 5' ssDNA extremities of branched DNA structures.</text>
</comment>
<evidence type="ECO:0000256" key="1">
    <source>
        <dbReference type="ARBA" id="ARBA00022490"/>
    </source>
</evidence>
<dbReference type="AlphaFoldDB" id="A0A830FXR4"/>
<dbReference type="Pfam" id="PF21003">
    <property type="entry name" value="NucS_N"/>
    <property type="match status" value="1"/>
</dbReference>
<keyword evidence="4 6" id="KW-0378">Hydrolase</keyword>
<dbReference type="GO" id="GO:0000014">
    <property type="term" value="F:single-stranded DNA endodeoxyribonuclease activity"/>
    <property type="evidence" value="ECO:0007669"/>
    <property type="project" value="UniProtKB-UniRule"/>
</dbReference>
<reference evidence="9" key="1">
    <citation type="journal article" date="2014" name="Int. J. Syst. Evol. Microbiol.">
        <title>Complete genome sequence of Corynebacterium casei LMG S-19264T (=DSM 44701T), isolated from a smear-ripened cheese.</title>
        <authorList>
            <consortium name="US DOE Joint Genome Institute (JGI-PGF)"/>
            <person name="Walter F."/>
            <person name="Albersmeier A."/>
            <person name="Kalinowski J."/>
            <person name="Ruckert C."/>
        </authorList>
    </citation>
    <scope>NUCLEOTIDE SEQUENCE</scope>
    <source>
        <strain evidence="9">JCM 16108</strain>
    </source>
</reference>
<evidence type="ECO:0000259" key="7">
    <source>
        <dbReference type="Pfam" id="PF01939"/>
    </source>
</evidence>
<comment type="subcellular location">
    <subcellularLocation>
        <location evidence="6">Cytoplasm</location>
    </subcellularLocation>
</comment>
<dbReference type="InterPro" id="IPR002793">
    <property type="entry name" value="Endonuclease_NucS"/>
</dbReference>
<keyword evidence="5 6" id="KW-0238">DNA-binding</keyword>
<dbReference type="InterPro" id="IPR048301">
    <property type="entry name" value="NucS_C"/>
</dbReference>
<dbReference type="InterPro" id="IPR011856">
    <property type="entry name" value="tRNA_endonuc-like_dom_sf"/>
</dbReference>
<comment type="caution">
    <text evidence="9">The sequence shown here is derived from an EMBL/GenBank/DDBJ whole genome shotgun (WGS) entry which is preliminary data.</text>
</comment>
<evidence type="ECO:0000256" key="3">
    <source>
        <dbReference type="ARBA" id="ARBA00022759"/>
    </source>
</evidence>
<sequence length="259" mass="28328">MSTERYASPDAETVARVIDEALHAGALVTAEVRCEVEYDGRTSGYLGPGDRLLVAKPDGTVLVHKPANHKPVNWMPAGGTVTASVGDASGEPVVVARRTNPRERVEVRVRETYGLTRFDADDTAEYEESGTEAEMHDYIAANPEEVEEGLRIVEHERETKYGYLDFYASDAEGTPVVIEVKRVQATLTHFDQLKRYMDLFAGDEDDVDGTERAVRGMLVAPSASARVKRACRDAGLEFVALPDFETEAAGTNASLADFE</sequence>
<dbReference type="InterPro" id="IPR048302">
    <property type="entry name" value="NucS_N"/>
</dbReference>
<organism evidence="9 11">
    <name type="scientific">Halarchaeum rubridurum</name>
    <dbReference type="NCBI Taxonomy" id="489911"/>
    <lineage>
        <taxon>Archaea</taxon>
        <taxon>Methanobacteriati</taxon>
        <taxon>Methanobacteriota</taxon>
        <taxon>Stenosarchaea group</taxon>
        <taxon>Halobacteria</taxon>
        <taxon>Halobacteriales</taxon>
        <taxon>Halobacteriaceae</taxon>
    </lineage>
</organism>
<keyword evidence="11" id="KW-1185">Reference proteome</keyword>
<dbReference type="Pfam" id="PF01939">
    <property type="entry name" value="NucS_C"/>
    <property type="match status" value="1"/>
</dbReference>
<dbReference type="Proteomes" id="UP000614609">
    <property type="component" value="Unassembled WGS sequence"/>
</dbReference>
<dbReference type="GO" id="GO:0003677">
    <property type="term" value="F:DNA binding"/>
    <property type="evidence" value="ECO:0007669"/>
    <property type="project" value="UniProtKB-KW"/>
</dbReference>
<keyword evidence="1 6" id="KW-0963">Cytoplasm</keyword>
<feature type="domain" description="Endonuclease NucS N-terminal PH-like" evidence="8">
    <location>
        <begin position="32"/>
        <end position="123"/>
    </location>
</feature>
<evidence type="ECO:0000256" key="5">
    <source>
        <dbReference type="ARBA" id="ARBA00023125"/>
    </source>
</evidence>
<reference evidence="10" key="3">
    <citation type="submission" date="2021-03" db="EMBL/GenBank/DDBJ databases">
        <title>Genomic Encyclopedia of Type Strains, Phase IV (KMG-IV): sequencing the most valuable type-strain genomes for metagenomic binning, comparative biology and taxonomic classification.</title>
        <authorList>
            <person name="Goeker M."/>
        </authorList>
    </citation>
    <scope>NUCLEOTIDE SEQUENCE</scope>
    <source>
        <strain evidence="10">DSM 22443</strain>
    </source>
</reference>
<evidence type="ECO:0000313" key="10">
    <source>
        <dbReference type="EMBL" id="MBP1954063.1"/>
    </source>
</evidence>
<feature type="domain" description="Endonuclease NucS C-terminal" evidence="7">
    <location>
        <begin position="132"/>
        <end position="242"/>
    </location>
</feature>